<evidence type="ECO:0000313" key="3">
    <source>
        <dbReference type="Proteomes" id="UP001601303"/>
    </source>
</evidence>
<accession>A0ABW6MFT2</accession>
<dbReference type="InterPro" id="IPR036366">
    <property type="entry name" value="PGBDSf"/>
</dbReference>
<dbReference type="SUPFAM" id="SSF47090">
    <property type="entry name" value="PGBD-like"/>
    <property type="match status" value="1"/>
</dbReference>
<dbReference type="Gene3D" id="1.10.101.10">
    <property type="entry name" value="PGBD-like superfamily/PGBD"/>
    <property type="match status" value="1"/>
</dbReference>
<protein>
    <submittedName>
        <fullName evidence="2">Peptidoglycan-binding protein</fullName>
    </submittedName>
</protein>
<feature type="domain" description="Peptidoglycan binding-like" evidence="1">
    <location>
        <begin position="15"/>
        <end position="67"/>
    </location>
</feature>
<dbReference type="Proteomes" id="UP001601303">
    <property type="component" value="Unassembled WGS sequence"/>
</dbReference>
<dbReference type="InterPro" id="IPR036365">
    <property type="entry name" value="PGBD-like_sf"/>
</dbReference>
<organism evidence="2 3">
    <name type="scientific">Streptomyces hokutonensis</name>
    <dbReference type="NCBI Taxonomy" id="1306990"/>
    <lineage>
        <taxon>Bacteria</taxon>
        <taxon>Bacillati</taxon>
        <taxon>Actinomycetota</taxon>
        <taxon>Actinomycetes</taxon>
        <taxon>Kitasatosporales</taxon>
        <taxon>Streptomycetaceae</taxon>
        <taxon>Streptomyces</taxon>
    </lineage>
</organism>
<reference evidence="2 3" key="1">
    <citation type="submission" date="2024-10" db="EMBL/GenBank/DDBJ databases">
        <title>The Natural Products Discovery Center: Release of the First 8490 Sequenced Strains for Exploring Actinobacteria Biosynthetic Diversity.</title>
        <authorList>
            <person name="Kalkreuter E."/>
            <person name="Kautsar S.A."/>
            <person name="Yang D."/>
            <person name="Bader C.D."/>
            <person name="Teijaro C.N."/>
            <person name="Fluegel L."/>
            <person name="Davis C.M."/>
            <person name="Simpson J.R."/>
            <person name="Lauterbach L."/>
            <person name="Steele A.D."/>
            <person name="Gui C."/>
            <person name="Meng S."/>
            <person name="Li G."/>
            <person name="Viehrig K."/>
            <person name="Ye F."/>
            <person name="Su P."/>
            <person name="Kiefer A.F."/>
            <person name="Nichols A."/>
            <person name="Cepeda A.J."/>
            <person name="Yan W."/>
            <person name="Fan B."/>
            <person name="Jiang Y."/>
            <person name="Adhikari A."/>
            <person name="Zheng C.-J."/>
            <person name="Schuster L."/>
            <person name="Cowan T.M."/>
            <person name="Smanski M.J."/>
            <person name="Chevrette M.G."/>
            <person name="De Carvalho L.P.S."/>
            <person name="Shen B."/>
        </authorList>
    </citation>
    <scope>NUCLEOTIDE SEQUENCE [LARGE SCALE GENOMIC DNA]</scope>
    <source>
        <strain evidence="2 3">NPDC006488</strain>
    </source>
</reference>
<dbReference type="RefSeq" id="WP_388113331.1">
    <property type="nucleotide sequence ID" value="NZ_JBIAHM010000016.1"/>
</dbReference>
<dbReference type="InterPro" id="IPR002477">
    <property type="entry name" value="Peptidoglycan-bd-like"/>
</dbReference>
<gene>
    <name evidence="2" type="ORF">ACFYNQ_38310</name>
</gene>
<evidence type="ECO:0000259" key="1">
    <source>
        <dbReference type="Pfam" id="PF01471"/>
    </source>
</evidence>
<sequence>MVTVALSRVRFGETNEDIRTVQKALIARGHPIPGGPTGFFGEQTKAAYRAEQRAQGFTGHDADGIPGCTSLTTLGHHAHFDVDCAHASPAGGNGRLTLDQVTYRDPKDDFGQAAMRHYAQKACQLTGMDEKFGVPALLTIAGRESAYNHPKYRVNLNDVNARGAKVADGHPQNCSRGATQCIPTTFAAYHQAGTATTPYDVVADMCATINYVRDRYHVDRAGSNFAARVQQADPHRPPRGY</sequence>
<keyword evidence="3" id="KW-1185">Reference proteome</keyword>
<comment type="caution">
    <text evidence="2">The sequence shown here is derived from an EMBL/GenBank/DDBJ whole genome shotgun (WGS) entry which is preliminary data.</text>
</comment>
<evidence type="ECO:0000313" key="2">
    <source>
        <dbReference type="EMBL" id="MFE9604392.1"/>
    </source>
</evidence>
<dbReference type="Pfam" id="PF01471">
    <property type="entry name" value="PG_binding_1"/>
    <property type="match status" value="1"/>
</dbReference>
<name>A0ABW6MFT2_9ACTN</name>
<proteinExistence type="predicted"/>
<dbReference type="EMBL" id="JBIAHM010000016">
    <property type="protein sequence ID" value="MFE9604392.1"/>
    <property type="molecule type" value="Genomic_DNA"/>
</dbReference>